<evidence type="ECO:0000313" key="1">
    <source>
        <dbReference type="EMBL" id="CDW44365.1"/>
    </source>
</evidence>
<sequence length="106" mass="11206">MPRDKTNGAGDGGGSIVRVDFWWTTGMTFGGGGLQHFQGPLLGEGGRAARSAFLIVFGICTPNRRPPAMILGHSSMWSVMCVGASFMSGRHFCAHCLAQTGFEGAR</sequence>
<dbReference type="AlphaFoldDB" id="A0A0K2V274"/>
<proteinExistence type="predicted"/>
<organism evidence="1">
    <name type="scientific">Lepeophtheirus salmonis</name>
    <name type="common">Salmon louse</name>
    <name type="synonym">Caligus salmonis</name>
    <dbReference type="NCBI Taxonomy" id="72036"/>
    <lineage>
        <taxon>Eukaryota</taxon>
        <taxon>Metazoa</taxon>
        <taxon>Ecdysozoa</taxon>
        <taxon>Arthropoda</taxon>
        <taxon>Crustacea</taxon>
        <taxon>Multicrustacea</taxon>
        <taxon>Hexanauplia</taxon>
        <taxon>Copepoda</taxon>
        <taxon>Siphonostomatoida</taxon>
        <taxon>Caligidae</taxon>
        <taxon>Lepeophtheirus</taxon>
    </lineage>
</organism>
<accession>A0A0K2V274</accession>
<reference evidence="1" key="1">
    <citation type="submission" date="2014-05" db="EMBL/GenBank/DDBJ databases">
        <authorList>
            <person name="Chronopoulou M."/>
        </authorList>
    </citation>
    <scope>NUCLEOTIDE SEQUENCE</scope>
    <source>
        <tissue evidence="1">Whole organism</tissue>
    </source>
</reference>
<name>A0A0K2V274_LEPSM</name>
<dbReference type="EMBL" id="HACA01027004">
    <property type="protein sequence ID" value="CDW44365.1"/>
    <property type="molecule type" value="Transcribed_RNA"/>
</dbReference>
<protein>
    <submittedName>
        <fullName evidence="1">Uncharacterized protein</fullName>
    </submittedName>
</protein>